<dbReference type="Proteomes" id="UP000813427">
    <property type="component" value="Unassembled WGS sequence"/>
</dbReference>
<gene>
    <name evidence="1" type="ORF">BKA59DRAFT_469998</name>
</gene>
<accession>A0A8K0S489</accession>
<dbReference type="EMBL" id="JAGPXF010000002">
    <property type="protein sequence ID" value="KAH7257365.1"/>
    <property type="molecule type" value="Genomic_DNA"/>
</dbReference>
<sequence>MTIVFSSSLRKRQEWALIVQSLRSNPSWQETTLEACDITFPIADFSVPPVLFRAIVSSLSELQSKEGKARAERLLLMSGGEHVVVLLLLDGDSSMEVFCRIQADMLLSGSVVPLIPISTTRELQNCVESFRRDYGNTASCLNTEQSVAHKELVSWCAEGKPLGRDQTNLLTGITSGFRDFAGLYTHPDGRATICEYLGQEDGKRVIAFLANGPSHIKD</sequence>
<proteinExistence type="predicted"/>
<organism evidence="1 2">
    <name type="scientific">Fusarium tricinctum</name>
    <dbReference type="NCBI Taxonomy" id="61284"/>
    <lineage>
        <taxon>Eukaryota</taxon>
        <taxon>Fungi</taxon>
        <taxon>Dikarya</taxon>
        <taxon>Ascomycota</taxon>
        <taxon>Pezizomycotina</taxon>
        <taxon>Sordariomycetes</taxon>
        <taxon>Hypocreomycetidae</taxon>
        <taxon>Hypocreales</taxon>
        <taxon>Nectriaceae</taxon>
        <taxon>Fusarium</taxon>
        <taxon>Fusarium tricinctum species complex</taxon>
    </lineage>
</organism>
<name>A0A8K0S489_9HYPO</name>
<reference evidence="1" key="1">
    <citation type="journal article" date="2021" name="Nat. Commun.">
        <title>Genetic determinants of endophytism in the Arabidopsis root mycobiome.</title>
        <authorList>
            <person name="Mesny F."/>
            <person name="Miyauchi S."/>
            <person name="Thiergart T."/>
            <person name="Pickel B."/>
            <person name="Atanasova L."/>
            <person name="Karlsson M."/>
            <person name="Huettel B."/>
            <person name="Barry K.W."/>
            <person name="Haridas S."/>
            <person name="Chen C."/>
            <person name="Bauer D."/>
            <person name="Andreopoulos W."/>
            <person name="Pangilinan J."/>
            <person name="LaButti K."/>
            <person name="Riley R."/>
            <person name="Lipzen A."/>
            <person name="Clum A."/>
            <person name="Drula E."/>
            <person name="Henrissat B."/>
            <person name="Kohler A."/>
            <person name="Grigoriev I.V."/>
            <person name="Martin F.M."/>
            <person name="Hacquard S."/>
        </authorList>
    </citation>
    <scope>NUCLEOTIDE SEQUENCE</scope>
    <source>
        <strain evidence="1">MPI-SDFR-AT-0068</strain>
    </source>
</reference>
<protein>
    <submittedName>
        <fullName evidence="1">Uncharacterized protein</fullName>
    </submittedName>
</protein>
<dbReference type="AlphaFoldDB" id="A0A8K0S489"/>
<evidence type="ECO:0000313" key="1">
    <source>
        <dbReference type="EMBL" id="KAH7257365.1"/>
    </source>
</evidence>
<comment type="caution">
    <text evidence="1">The sequence shown here is derived from an EMBL/GenBank/DDBJ whole genome shotgun (WGS) entry which is preliminary data.</text>
</comment>
<dbReference type="OrthoDB" id="2129069at2759"/>
<evidence type="ECO:0000313" key="2">
    <source>
        <dbReference type="Proteomes" id="UP000813427"/>
    </source>
</evidence>
<keyword evidence="2" id="KW-1185">Reference proteome</keyword>